<dbReference type="Pfam" id="PF11743">
    <property type="entry name" value="DUF3301"/>
    <property type="match status" value="1"/>
</dbReference>
<reference evidence="2" key="1">
    <citation type="journal article" date="2019" name="Int. J. Syst. Evol. Microbiol.">
        <title>The Global Catalogue of Microorganisms (GCM) 10K type strain sequencing project: providing services to taxonomists for standard genome sequencing and annotation.</title>
        <authorList>
            <consortium name="The Broad Institute Genomics Platform"/>
            <consortium name="The Broad Institute Genome Sequencing Center for Infectious Disease"/>
            <person name="Wu L."/>
            <person name="Ma J."/>
        </authorList>
    </citation>
    <scope>NUCLEOTIDE SEQUENCE [LARGE SCALE GENOMIC DNA]</scope>
    <source>
        <strain evidence="2">KACC 12507</strain>
    </source>
</reference>
<evidence type="ECO:0000313" key="1">
    <source>
        <dbReference type="EMBL" id="MFC4700037.1"/>
    </source>
</evidence>
<protein>
    <submittedName>
        <fullName evidence="1">DUF3301 domain-containing protein</fullName>
    </submittedName>
</protein>
<organism evidence="1 2">
    <name type="scientific">Glaciecola siphonariae</name>
    <dbReference type="NCBI Taxonomy" id="521012"/>
    <lineage>
        <taxon>Bacteria</taxon>
        <taxon>Pseudomonadati</taxon>
        <taxon>Pseudomonadota</taxon>
        <taxon>Gammaproteobacteria</taxon>
        <taxon>Alteromonadales</taxon>
        <taxon>Alteromonadaceae</taxon>
        <taxon>Glaciecola</taxon>
    </lineage>
</organism>
<name>A0ABV9LU49_9ALTE</name>
<dbReference type="EMBL" id="JBHSGU010000002">
    <property type="protein sequence ID" value="MFC4700037.1"/>
    <property type="molecule type" value="Genomic_DNA"/>
</dbReference>
<comment type="caution">
    <text evidence="1">The sequence shown here is derived from an EMBL/GenBank/DDBJ whole genome shotgun (WGS) entry which is preliminary data.</text>
</comment>
<accession>A0ABV9LU49</accession>
<evidence type="ECO:0000313" key="2">
    <source>
        <dbReference type="Proteomes" id="UP001595897"/>
    </source>
</evidence>
<dbReference type="InterPro" id="IPR021732">
    <property type="entry name" value="DUF3301"/>
</dbReference>
<dbReference type="Proteomes" id="UP001595897">
    <property type="component" value="Unassembled WGS sequence"/>
</dbReference>
<dbReference type="RefSeq" id="WP_382407106.1">
    <property type="nucleotide sequence ID" value="NZ_JBHSGU010000002.1"/>
</dbReference>
<proteinExistence type="predicted"/>
<sequence length="105" mass="12181">MDMYNLIILLCIGAVALQFWRLRGISEHAIAFAQQYCKKENLQFISLARLNTRLTVHRGKPDWLIQYQLEFSSDGETQYTGLIKTHGKQILSVDLPAFRMVSEDY</sequence>
<gene>
    <name evidence="1" type="ORF">ACFO4O_07720</name>
</gene>
<keyword evidence="2" id="KW-1185">Reference proteome</keyword>